<evidence type="ECO:0000313" key="2">
    <source>
        <dbReference type="Proteomes" id="UP000298127"/>
    </source>
</evidence>
<dbReference type="Proteomes" id="UP000298127">
    <property type="component" value="Unassembled WGS sequence"/>
</dbReference>
<comment type="caution">
    <text evidence="1">The sequence shown here is derived from an EMBL/GenBank/DDBJ whole genome shotgun (WGS) entry which is preliminary data.</text>
</comment>
<dbReference type="RefSeq" id="WP_135119059.1">
    <property type="nucleotide sequence ID" value="NZ_SPQZ01000001.1"/>
</dbReference>
<reference evidence="1 2" key="1">
    <citation type="journal article" date="2018" name="J. Microbiol.">
        <title>Leifsonia flava sp. nov., a novel actinobacterium isolated from the rhizosphere of Aquilegia viridiflora.</title>
        <authorList>
            <person name="Cai Y."/>
            <person name="Tao W.Z."/>
            <person name="Ma Y.J."/>
            <person name="Cheng J."/>
            <person name="Zhang M.Y."/>
            <person name="Zhang Y.X."/>
        </authorList>
    </citation>
    <scope>NUCLEOTIDE SEQUENCE [LARGE SCALE GENOMIC DNA]</scope>
    <source>
        <strain evidence="1 2">SYP-B2174</strain>
    </source>
</reference>
<keyword evidence="2" id="KW-1185">Reference proteome</keyword>
<gene>
    <name evidence="1" type="ORF">E4M00_03365</name>
</gene>
<name>A0A4Y9R6I7_9MICO</name>
<dbReference type="Gene3D" id="3.40.50.11350">
    <property type="match status" value="1"/>
</dbReference>
<proteinExistence type="predicted"/>
<accession>A0A4Y9R6I7</accession>
<protein>
    <submittedName>
        <fullName evidence="1">Uncharacterized protein</fullName>
    </submittedName>
</protein>
<dbReference type="EMBL" id="SPQZ01000001">
    <property type="protein sequence ID" value="TFW00232.1"/>
    <property type="molecule type" value="Genomic_DNA"/>
</dbReference>
<evidence type="ECO:0000313" key="1">
    <source>
        <dbReference type="EMBL" id="TFW00232.1"/>
    </source>
</evidence>
<organism evidence="1 2">
    <name type="scientific">Orlajensenia leifsoniae</name>
    <dbReference type="NCBI Taxonomy" id="2561933"/>
    <lineage>
        <taxon>Bacteria</taxon>
        <taxon>Bacillati</taxon>
        <taxon>Actinomycetota</taxon>
        <taxon>Actinomycetes</taxon>
        <taxon>Micrococcales</taxon>
        <taxon>Microbacteriaceae</taxon>
        <taxon>Orlajensenia</taxon>
    </lineage>
</organism>
<sequence>MTLPLLRPSIVAYNGYDSGLGNRVRVVLGCKSLADHENRDFSYVWPTGPLFGPKFPELWDFSGRTISRATSRVLAKVYPYVDETLTWLDDDKRREHVWQIRTGSPIQLPAGARSWQEEFRALQPADEIARSVTTFFDAHLRGAPYVGVMVRAHAVSHSVTRETSPVEWFIERMQQIRDADPDVRFFLSCDVPEVQERIIATVPGCVAQTDKGAYNSAEAVRASIVDLYLLAASGYLIGPHFSSFIHLAEHLAGDRLILDTPVNPHAEPDYLRQGIVNDPLRPFVRVDQSGAVS</sequence>
<dbReference type="AlphaFoldDB" id="A0A4Y9R6I7"/>